<keyword evidence="1" id="KW-0472">Membrane</keyword>
<comment type="caution">
    <text evidence="2">The sequence shown here is derived from an EMBL/GenBank/DDBJ whole genome shotgun (WGS) entry which is preliminary data.</text>
</comment>
<name>A0A1X0VDA4_LEUPS</name>
<gene>
    <name evidence="2" type="ORF">BMR96_05595</name>
</gene>
<dbReference type="EMBL" id="MPLS01000016">
    <property type="protein sequence ID" value="ORI97712.1"/>
    <property type="molecule type" value="Genomic_DNA"/>
</dbReference>
<protein>
    <submittedName>
        <fullName evidence="2">Uncharacterized protein</fullName>
    </submittedName>
</protein>
<dbReference type="RefSeq" id="WP_004911012.1">
    <property type="nucleotide sequence ID" value="NZ_MPLS01000016.1"/>
</dbReference>
<feature type="transmembrane region" description="Helical" evidence="1">
    <location>
        <begin position="35"/>
        <end position="52"/>
    </location>
</feature>
<reference evidence="2 3" key="1">
    <citation type="journal article" date="2017" name="Front. Microbiol.">
        <title>Genomic Characterization of Dairy Associated Leuconostoc Species and Diversity of Leuconostocs in Undefined Mixed Mesophilic Starter Cultures.</title>
        <authorList>
            <person name="Frantzen C.A."/>
            <person name="Kot W."/>
            <person name="Pedersen T.B."/>
            <person name="Ardo Y.M."/>
            <person name="Broadbent J.R."/>
            <person name="Neve H."/>
            <person name="Hansen L.H."/>
            <person name="Dal Bello F."/>
            <person name="Ostlie H.M."/>
            <person name="Kleppen H.P."/>
            <person name="Vogensen F.K."/>
            <person name="Holo H."/>
        </authorList>
    </citation>
    <scope>NUCLEOTIDE SEQUENCE [LARGE SCALE GENOMIC DNA]</scope>
    <source>
        <strain evidence="2 3">LMGCF08</strain>
    </source>
</reference>
<dbReference type="STRING" id="33968.BMS77_06130"/>
<organism evidence="2 3">
    <name type="scientific">Leuconostoc pseudomesenteroides</name>
    <dbReference type="NCBI Taxonomy" id="33968"/>
    <lineage>
        <taxon>Bacteria</taxon>
        <taxon>Bacillati</taxon>
        <taxon>Bacillota</taxon>
        <taxon>Bacilli</taxon>
        <taxon>Lactobacillales</taxon>
        <taxon>Lactobacillaceae</taxon>
        <taxon>Leuconostoc</taxon>
    </lineage>
</organism>
<sequence>MWKSLKGIAKKVNYRDGAWFFFGFSMASFRIDAVVGYSYLFVSVIFGLISFGKTENKDK</sequence>
<evidence type="ECO:0000256" key="1">
    <source>
        <dbReference type="SAM" id="Phobius"/>
    </source>
</evidence>
<dbReference type="Proteomes" id="UP000192288">
    <property type="component" value="Unassembled WGS sequence"/>
</dbReference>
<evidence type="ECO:0000313" key="2">
    <source>
        <dbReference type="EMBL" id="ORI97712.1"/>
    </source>
</evidence>
<keyword evidence="1" id="KW-0812">Transmembrane</keyword>
<accession>A0A1X0VDA4</accession>
<evidence type="ECO:0000313" key="3">
    <source>
        <dbReference type="Proteomes" id="UP000192288"/>
    </source>
</evidence>
<proteinExistence type="predicted"/>
<dbReference type="AlphaFoldDB" id="A0A1X0VDA4"/>
<keyword evidence="1" id="KW-1133">Transmembrane helix</keyword>